<keyword evidence="4" id="KW-0378">Hydrolase</keyword>
<keyword evidence="8" id="KW-1185">Reference proteome</keyword>
<sequence length="291" mass="32707">MNVYENVFRFGFISSIQSFLSLTSRFYYIVYLIRFSGFYIVYLRETQGLDVVKAVLDTLRETGYSNGTTTTKVMIQSRHSSVLVDLKMKSNYDTVYKIEEEIRDISDSAIEDIKKFANAVVITKTSVFPYPDYFVTGQTNVVERLQKSNLPVYVELFQNEFVSQPYDFLADATVEINNYITGAGTNGTITEFPFTAARYRRNQCLGRKETPSYMSPIQPGNLLSLLNPKSLPPAEAPNPVFTADNITESPQPPATEKSPTSSTTAQAHRPSGQTRLTLSLRLSVFASLLLL</sequence>
<dbReference type="KEGG" id="rsz:108841622"/>
<dbReference type="EC" id="3.1.4.46" evidence="1"/>
<dbReference type="InterPro" id="IPR017946">
    <property type="entry name" value="PLC-like_Pdiesterase_TIM-brl"/>
</dbReference>
<comment type="catalytic activity">
    <reaction evidence="5">
        <text>a sn-glycero-3-phosphodiester + H2O = an alcohol + sn-glycerol 3-phosphate + H(+)</text>
        <dbReference type="Rhea" id="RHEA:12969"/>
        <dbReference type="ChEBI" id="CHEBI:15377"/>
        <dbReference type="ChEBI" id="CHEBI:15378"/>
        <dbReference type="ChEBI" id="CHEBI:30879"/>
        <dbReference type="ChEBI" id="CHEBI:57597"/>
        <dbReference type="ChEBI" id="CHEBI:83408"/>
        <dbReference type="EC" id="3.1.4.46"/>
    </reaction>
</comment>
<evidence type="ECO:0000256" key="3">
    <source>
        <dbReference type="ARBA" id="ARBA00022798"/>
    </source>
</evidence>
<gene>
    <name evidence="9" type="primary">LOC108841622</name>
</gene>
<dbReference type="GeneID" id="108841622"/>
<evidence type="ECO:0000256" key="1">
    <source>
        <dbReference type="ARBA" id="ARBA00012247"/>
    </source>
</evidence>
<evidence type="ECO:0000313" key="8">
    <source>
        <dbReference type="Proteomes" id="UP000504610"/>
    </source>
</evidence>
<dbReference type="GO" id="GO:0008889">
    <property type="term" value="F:glycerophosphodiester phosphodiesterase activity"/>
    <property type="evidence" value="ECO:0007669"/>
    <property type="project" value="UniProtKB-EC"/>
</dbReference>
<dbReference type="PROSITE" id="PS51704">
    <property type="entry name" value="GP_PDE"/>
    <property type="match status" value="1"/>
</dbReference>
<keyword evidence="2" id="KW-0732">Signal</keyword>
<dbReference type="SUPFAM" id="SSF51695">
    <property type="entry name" value="PLC-like phosphodiesterases"/>
    <property type="match status" value="1"/>
</dbReference>
<dbReference type="GO" id="GO:0006629">
    <property type="term" value="P:lipid metabolic process"/>
    <property type="evidence" value="ECO:0007669"/>
    <property type="project" value="InterPro"/>
</dbReference>
<evidence type="ECO:0000256" key="4">
    <source>
        <dbReference type="ARBA" id="ARBA00022801"/>
    </source>
</evidence>
<dbReference type="InterPro" id="IPR030395">
    <property type="entry name" value="GP_PDE_dom"/>
</dbReference>
<organism evidence="8 9">
    <name type="scientific">Raphanus sativus</name>
    <name type="common">Radish</name>
    <name type="synonym">Raphanus raphanistrum var. sativus</name>
    <dbReference type="NCBI Taxonomy" id="3726"/>
    <lineage>
        <taxon>Eukaryota</taxon>
        <taxon>Viridiplantae</taxon>
        <taxon>Streptophyta</taxon>
        <taxon>Embryophyta</taxon>
        <taxon>Tracheophyta</taxon>
        <taxon>Spermatophyta</taxon>
        <taxon>Magnoliopsida</taxon>
        <taxon>eudicotyledons</taxon>
        <taxon>Gunneridae</taxon>
        <taxon>Pentapetalae</taxon>
        <taxon>rosids</taxon>
        <taxon>malvids</taxon>
        <taxon>Brassicales</taxon>
        <taxon>Brassicaceae</taxon>
        <taxon>Brassiceae</taxon>
        <taxon>Raphanus</taxon>
    </lineage>
</organism>
<reference evidence="9" key="2">
    <citation type="submission" date="2025-08" db="UniProtKB">
        <authorList>
            <consortium name="RefSeq"/>
        </authorList>
    </citation>
    <scope>IDENTIFICATION</scope>
    <source>
        <tissue evidence="9">Leaf</tissue>
    </source>
</reference>
<reference evidence="8" key="1">
    <citation type="journal article" date="2019" name="Database">
        <title>The radish genome database (RadishGD): an integrated information resource for radish genomics.</title>
        <authorList>
            <person name="Yu H.J."/>
            <person name="Baek S."/>
            <person name="Lee Y.J."/>
            <person name="Cho A."/>
            <person name="Mun J.H."/>
        </authorList>
    </citation>
    <scope>NUCLEOTIDE SEQUENCE [LARGE SCALE GENOMIC DNA]</scope>
    <source>
        <strain evidence="8">cv. WK10039</strain>
    </source>
</reference>
<dbReference type="AlphaFoldDB" id="A0A9W3D824"/>
<dbReference type="Proteomes" id="UP000504610">
    <property type="component" value="Chromosome 2"/>
</dbReference>
<name>A0A9W3D824_RAPSA</name>
<dbReference type="GO" id="GO:0006071">
    <property type="term" value="P:glycerol metabolic process"/>
    <property type="evidence" value="ECO:0007669"/>
    <property type="project" value="UniProtKB-KW"/>
</dbReference>
<feature type="domain" description="GP-PDE" evidence="7">
    <location>
        <begin position="1"/>
        <end position="200"/>
    </location>
</feature>
<dbReference type="OrthoDB" id="1058301at2759"/>
<protein>
    <recommendedName>
        <fullName evidence="1">glycerophosphodiester phosphodiesterase</fullName>
        <ecNumber evidence="1">3.1.4.46</ecNumber>
    </recommendedName>
</protein>
<dbReference type="PANTHER" id="PTHR43620">
    <property type="entry name" value="GLYCEROPHOSPHORYL DIESTER PHOSPHODIESTERASE"/>
    <property type="match status" value="1"/>
</dbReference>
<keyword evidence="3" id="KW-0319">Glycerol metabolism</keyword>
<dbReference type="PANTHER" id="PTHR43620:SF24">
    <property type="entry name" value="GLYCEROPHOSPHODIESTER PHOSPHODIESTERASE"/>
    <property type="match status" value="1"/>
</dbReference>
<evidence type="ECO:0000313" key="9">
    <source>
        <dbReference type="RefSeq" id="XP_056860021.1"/>
    </source>
</evidence>
<evidence type="ECO:0000256" key="5">
    <source>
        <dbReference type="ARBA" id="ARBA00047512"/>
    </source>
</evidence>
<proteinExistence type="predicted"/>
<feature type="region of interest" description="Disordered" evidence="6">
    <location>
        <begin position="234"/>
        <end position="273"/>
    </location>
</feature>
<evidence type="ECO:0000256" key="6">
    <source>
        <dbReference type="SAM" id="MobiDB-lite"/>
    </source>
</evidence>
<dbReference type="Gene3D" id="3.20.20.190">
    <property type="entry name" value="Phosphatidylinositol (PI) phosphodiesterase"/>
    <property type="match status" value="1"/>
</dbReference>
<feature type="compositionally biased region" description="Polar residues" evidence="6">
    <location>
        <begin position="257"/>
        <end position="273"/>
    </location>
</feature>
<accession>A0A9W3D824</accession>
<evidence type="ECO:0000259" key="7">
    <source>
        <dbReference type="PROSITE" id="PS51704"/>
    </source>
</evidence>
<evidence type="ECO:0000256" key="2">
    <source>
        <dbReference type="ARBA" id="ARBA00022729"/>
    </source>
</evidence>
<dbReference type="RefSeq" id="XP_056860021.1">
    <property type="nucleotide sequence ID" value="XM_057004041.1"/>
</dbReference>